<protein>
    <submittedName>
        <fullName evidence="1">Uncharacterized protein</fullName>
    </submittedName>
</protein>
<evidence type="ECO:0000313" key="1">
    <source>
        <dbReference type="EMBL" id="KAB5579412.1"/>
    </source>
</evidence>
<reference evidence="1 2" key="1">
    <citation type="submission" date="2019-06" db="EMBL/GenBank/DDBJ databases">
        <title>A chromosome-scale genome assembly of the striped catfish, Pangasianodon hypophthalmus.</title>
        <authorList>
            <person name="Wen M."/>
            <person name="Zahm M."/>
            <person name="Roques C."/>
            <person name="Cabau C."/>
            <person name="Klopp C."/>
            <person name="Donnadieu C."/>
            <person name="Jouanno E."/>
            <person name="Avarre J.-C."/>
            <person name="Campet M."/>
            <person name="Ha T.T.T."/>
            <person name="Dugue R."/>
            <person name="Lampietro C."/>
            <person name="Louis A."/>
            <person name="Herpin A."/>
            <person name="Echchiki A."/>
            <person name="Berthelot C."/>
            <person name="Parey E."/>
            <person name="Roest-Crollius H."/>
            <person name="Braasch I."/>
            <person name="Postlethwait J."/>
            <person name="Bobe J."/>
            <person name="Montfort J."/>
            <person name="Bouchez O."/>
            <person name="Begum T."/>
            <person name="Schartl M."/>
            <person name="Guiguen Y."/>
        </authorList>
    </citation>
    <scope>NUCLEOTIDE SEQUENCE [LARGE SCALE GENOMIC DNA]</scope>
    <source>
        <strain evidence="1 2">Indonesia</strain>
        <tissue evidence="1">Blood</tissue>
    </source>
</reference>
<keyword evidence="2" id="KW-1185">Reference proteome</keyword>
<dbReference type="AlphaFoldDB" id="A0A5N5PIH9"/>
<name>A0A5N5PIH9_PANHP</name>
<evidence type="ECO:0000313" key="2">
    <source>
        <dbReference type="Proteomes" id="UP000327468"/>
    </source>
</evidence>
<comment type="caution">
    <text evidence="1">The sequence shown here is derived from an EMBL/GenBank/DDBJ whole genome shotgun (WGS) entry which is preliminary data.</text>
</comment>
<proteinExistence type="predicted"/>
<dbReference type="EMBL" id="VFJC01000005">
    <property type="protein sequence ID" value="KAB5579412.1"/>
    <property type="molecule type" value="Genomic_DNA"/>
</dbReference>
<accession>A0A5N5PIH9</accession>
<organism evidence="1 2">
    <name type="scientific">Pangasianodon hypophthalmus</name>
    <name type="common">Striped catfish</name>
    <name type="synonym">Helicophagus hypophthalmus</name>
    <dbReference type="NCBI Taxonomy" id="310915"/>
    <lineage>
        <taxon>Eukaryota</taxon>
        <taxon>Metazoa</taxon>
        <taxon>Chordata</taxon>
        <taxon>Craniata</taxon>
        <taxon>Vertebrata</taxon>
        <taxon>Euteleostomi</taxon>
        <taxon>Actinopterygii</taxon>
        <taxon>Neopterygii</taxon>
        <taxon>Teleostei</taxon>
        <taxon>Ostariophysi</taxon>
        <taxon>Siluriformes</taxon>
        <taxon>Pangasiidae</taxon>
        <taxon>Pangasianodon</taxon>
    </lineage>
</organism>
<gene>
    <name evidence="1" type="ORF">PHYPO_G00194780</name>
</gene>
<dbReference type="Proteomes" id="UP000327468">
    <property type="component" value="Chromosome 4"/>
</dbReference>
<sequence>MTKLDLNPAPLLSLWEFLETSRAHSGHHFIPKSSLERAPGNWLNCHLSESECDCDGIIFHLFTSSVLLLGVTTDSHVPPFLEES</sequence>